<dbReference type="InParanoid" id="A0A1J7JAE9"/>
<organism evidence="7 8">
    <name type="scientific">Coniochaeta ligniaria NRRL 30616</name>
    <dbReference type="NCBI Taxonomy" id="1408157"/>
    <lineage>
        <taxon>Eukaryota</taxon>
        <taxon>Fungi</taxon>
        <taxon>Dikarya</taxon>
        <taxon>Ascomycota</taxon>
        <taxon>Pezizomycotina</taxon>
        <taxon>Sordariomycetes</taxon>
        <taxon>Sordariomycetidae</taxon>
        <taxon>Coniochaetales</taxon>
        <taxon>Coniochaetaceae</taxon>
        <taxon>Coniochaeta</taxon>
    </lineage>
</organism>
<feature type="compositionally biased region" description="Basic and acidic residues" evidence="5">
    <location>
        <begin position="20"/>
        <end position="32"/>
    </location>
</feature>
<gene>
    <name evidence="7" type="ORF">CONLIGDRAFT_681048</name>
</gene>
<feature type="region of interest" description="Disordered" evidence="5">
    <location>
        <begin position="1"/>
        <end position="318"/>
    </location>
</feature>
<proteinExistence type="predicted"/>
<dbReference type="Pfam" id="PF12253">
    <property type="entry name" value="CAF1A_dimeriz"/>
    <property type="match status" value="1"/>
</dbReference>
<evidence type="ECO:0000256" key="3">
    <source>
        <dbReference type="ARBA" id="ARBA00023204"/>
    </source>
</evidence>
<keyword evidence="8" id="KW-1185">Reference proteome</keyword>
<dbReference type="AlphaFoldDB" id="A0A1J7JAE9"/>
<dbReference type="InterPro" id="IPR022043">
    <property type="entry name" value="CAF1A_DD"/>
</dbReference>
<feature type="compositionally biased region" description="Low complexity" evidence="5">
    <location>
        <begin position="71"/>
        <end position="83"/>
    </location>
</feature>
<feature type="compositionally biased region" description="Polar residues" evidence="5">
    <location>
        <begin position="122"/>
        <end position="132"/>
    </location>
</feature>
<feature type="region of interest" description="Disordered" evidence="5">
    <location>
        <begin position="502"/>
        <end position="521"/>
    </location>
</feature>
<feature type="region of interest" description="Disordered" evidence="5">
    <location>
        <begin position="587"/>
        <end position="613"/>
    </location>
</feature>
<accession>A0A1J7JAE9</accession>
<dbReference type="GO" id="GO:0006281">
    <property type="term" value="P:DNA repair"/>
    <property type="evidence" value="ECO:0007669"/>
    <property type="project" value="UniProtKB-KW"/>
</dbReference>
<comment type="subcellular location">
    <subcellularLocation>
        <location evidence="1">Nucleus</location>
    </subcellularLocation>
</comment>
<evidence type="ECO:0000256" key="5">
    <source>
        <dbReference type="SAM" id="MobiDB-lite"/>
    </source>
</evidence>
<dbReference type="GO" id="GO:0005634">
    <property type="term" value="C:nucleus"/>
    <property type="evidence" value="ECO:0007669"/>
    <property type="project" value="UniProtKB-SubCell"/>
</dbReference>
<evidence type="ECO:0000313" key="8">
    <source>
        <dbReference type="Proteomes" id="UP000182658"/>
    </source>
</evidence>
<reference evidence="7 8" key="1">
    <citation type="submission" date="2016-10" db="EMBL/GenBank/DDBJ databases">
        <title>Draft genome sequence of Coniochaeta ligniaria NRRL30616, a lignocellulolytic fungus for bioabatement of inhibitors in plant biomass hydrolysates.</title>
        <authorList>
            <consortium name="DOE Joint Genome Institute"/>
            <person name="Jimenez D.J."/>
            <person name="Hector R.E."/>
            <person name="Riley R."/>
            <person name="Sun H."/>
            <person name="Grigoriev I.V."/>
            <person name="Van Elsas J.D."/>
            <person name="Nichols N.N."/>
        </authorList>
    </citation>
    <scope>NUCLEOTIDE SEQUENCE [LARGE SCALE GENOMIC DNA]</scope>
    <source>
        <strain evidence="7 8">NRRL 30616</strain>
    </source>
</reference>
<feature type="compositionally biased region" description="Basic and acidic residues" evidence="5">
    <location>
        <begin position="229"/>
        <end position="281"/>
    </location>
</feature>
<keyword evidence="3" id="KW-0234">DNA repair</keyword>
<protein>
    <recommendedName>
        <fullName evidence="6">Chromatin assembly factor 1 subunit A dimerization domain-containing protein</fullName>
    </recommendedName>
</protein>
<dbReference type="Proteomes" id="UP000182658">
    <property type="component" value="Unassembled WGS sequence"/>
</dbReference>
<dbReference type="STRING" id="1408157.A0A1J7JAE9"/>
<dbReference type="PANTHER" id="PTHR15272:SF0">
    <property type="entry name" value="CHROMATIN ASSEMBLY FACTOR 1 SUBUNIT A"/>
    <property type="match status" value="1"/>
</dbReference>
<feature type="domain" description="Chromatin assembly factor 1 subunit A dimerization" evidence="6">
    <location>
        <begin position="438"/>
        <end position="512"/>
    </location>
</feature>
<evidence type="ECO:0000256" key="2">
    <source>
        <dbReference type="ARBA" id="ARBA00022763"/>
    </source>
</evidence>
<evidence type="ECO:0000313" key="7">
    <source>
        <dbReference type="EMBL" id="OIW30273.1"/>
    </source>
</evidence>
<dbReference type="GO" id="GO:0033186">
    <property type="term" value="C:CAF-1 complex"/>
    <property type="evidence" value="ECO:0007669"/>
    <property type="project" value="TreeGrafter"/>
</dbReference>
<dbReference type="PANTHER" id="PTHR15272">
    <property type="entry name" value="CHROMATIN ASSEMBLY FACTOR 1 SUBUNIT A CAF-1 SUBUNIT A"/>
    <property type="match status" value="1"/>
</dbReference>
<feature type="compositionally biased region" description="Low complexity" evidence="5">
    <location>
        <begin position="166"/>
        <end position="184"/>
    </location>
</feature>
<evidence type="ECO:0000256" key="4">
    <source>
        <dbReference type="ARBA" id="ARBA00023242"/>
    </source>
</evidence>
<name>A0A1J7JAE9_9PEZI</name>
<dbReference type="GO" id="GO:0006334">
    <property type="term" value="P:nucleosome assembly"/>
    <property type="evidence" value="ECO:0007669"/>
    <property type="project" value="TreeGrafter"/>
</dbReference>
<sequence>MPLFEVSPNIQEAQSPSRKRTLEEFAQMEHGELPAFTEVAGKLPHLPASDNIDENGWISTPKTLGPSPAESSPASLTPSGSSPPDRRSVSPNPTPKHNLVTNTPSAPQHHIPEPVIMAGTPTRPSGQSTLDAFTQPMKRKRQDEDSTTAASPKPVLQVSVTSADAGSPTTLGQPPSSGPSGQQPTKKKRTNAEIEARKAELEAKKVEKEKKEAEKAAKAAERAAQAAEKAAEKAKADAEKQAKAEEREKKKREKEEEEAKKAEEKAKKAEEKARKAEEQAKKARAQPTLASFFKMKPTAPKESKADDAAQASPAGTPKKAEVKEVSVYEQMFKPFFVKDQVTLAPRFQMDEATRDAKTRIFEEYVDGKRGAVQVRPFNPEHALQLPFILPRGRLYPSVRDMMAEWHDNSSGKPVDLTTESQNTQIRKTRQALQDVPMKFLGFKEDVRPPYYGTVTNLPRSLDSLRKLARNPVAKDVLPLQYDYDSEAEWQEEDGEDVDLMDEEEDDAENDEDMGDFLDDSDDVNLARPVVVSGLEPESTGICWENRKRLGPKAHMYKYRMEFILDTLDHHSNIDPFSTEYWEPVKPAPTTATLAPPTGTTTKSDSKAMPPPAPTDAFKALGTAAPAKKTPALQPEMIQKLKEMVRGKPGLSKVGIVELFNSENKVPKAAIKITIDMIAEKKGKEWVLKAGA</sequence>
<evidence type="ECO:0000256" key="1">
    <source>
        <dbReference type="ARBA" id="ARBA00004123"/>
    </source>
</evidence>
<feature type="compositionally biased region" description="Basic and acidic residues" evidence="5">
    <location>
        <begin position="190"/>
        <end position="221"/>
    </location>
</feature>
<keyword evidence="4" id="KW-0539">Nucleus</keyword>
<feature type="compositionally biased region" description="Low complexity" evidence="5">
    <location>
        <begin position="587"/>
        <end position="601"/>
    </location>
</feature>
<keyword evidence="2" id="KW-0227">DNA damage</keyword>
<dbReference type="EMBL" id="KV875097">
    <property type="protein sequence ID" value="OIW30273.1"/>
    <property type="molecule type" value="Genomic_DNA"/>
</dbReference>
<dbReference type="OrthoDB" id="79480at2759"/>
<evidence type="ECO:0000259" key="6">
    <source>
        <dbReference type="Pfam" id="PF12253"/>
    </source>
</evidence>